<dbReference type="Proteomes" id="UP001082899">
    <property type="component" value="Unassembled WGS sequence"/>
</dbReference>
<evidence type="ECO:0000256" key="3">
    <source>
        <dbReference type="ARBA" id="ARBA00022475"/>
    </source>
</evidence>
<dbReference type="NCBIfam" id="TIGR00203">
    <property type="entry name" value="cydB"/>
    <property type="match status" value="1"/>
</dbReference>
<feature type="transmembrane region" description="Helical" evidence="7">
    <location>
        <begin position="6"/>
        <end position="35"/>
    </location>
</feature>
<name>A0ABT3ZHF1_9BURK</name>
<dbReference type="PANTHER" id="PTHR43141">
    <property type="entry name" value="CYTOCHROME BD2 SUBUNIT II"/>
    <property type="match status" value="1"/>
</dbReference>
<evidence type="ECO:0000256" key="2">
    <source>
        <dbReference type="ARBA" id="ARBA00007543"/>
    </source>
</evidence>
<gene>
    <name evidence="8" type="primary">cydB</name>
    <name evidence="8" type="ORF">OVY01_01555</name>
</gene>
<keyword evidence="5 7" id="KW-1133">Transmembrane helix</keyword>
<keyword evidence="6 7" id="KW-0472">Membrane</keyword>
<evidence type="ECO:0000256" key="4">
    <source>
        <dbReference type="ARBA" id="ARBA00022692"/>
    </source>
</evidence>
<dbReference type="RefSeq" id="WP_267845113.1">
    <property type="nucleotide sequence ID" value="NZ_JAPMXC010000001.1"/>
</dbReference>
<feature type="transmembrane region" description="Helical" evidence="7">
    <location>
        <begin position="110"/>
        <end position="136"/>
    </location>
</feature>
<evidence type="ECO:0000313" key="8">
    <source>
        <dbReference type="EMBL" id="MCY0385948.1"/>
    </source>
</evidence>
<comment type="caution">
    <text evidence="8">The sequence shown here is derived from an EMBL/GenBank/DDBJ whole genome shotgun (WGS) entry which is preliminary data.</text>
</comment>
<feature type="transmembrane region" description="Helical" evidence="7">
    <location>
        <begin position="256"/>
        <end position="277"/>
    </location>
</feature>
<dbReference type="Pfam" id="PF02322">
    <property type="entry name" value="Cyt_bd_oxida_II"/>
    <property type="match status" value="1"/>
</dbReference>
<comment type="subcellular location">
    <subcellularLocation>
        <location evidence="1">Cell membrane</location>
        <topology evidence="1">Multi-pass membrane protein</topology>
    </subcellularLocation>
</comment>
<evidence type="ECO:0000256" key="5">
    <source>
        <dbReference type="ARBA" id="ARBA00022989"/>
    </source>
</evidence>
<dbReference type="PANTHER" id="PTHR43141:SF4">
    <property type="entry name" value="CYTOCHROME BD2 SUBUNIT II"/>
    <property type="match status" value="1"/>
</dbReference>
<feature type="transmembrane region" description="Helical" evidence="7">
    <location>
        <begin position="156"/>
        <end position="178"/>
    </location>
</feature>
<keyword evidence="4 7" id="KW-0812">Transmembrane</keyword>
<evidence type="ECO:0000256" key="1">
    <source>
        <dbReference type="ARBA" id="ARBA00004651"/>
    </source>
</evidence>
<reference evidence="8" key="1">
    <citation type="submission" date="2022-11" db="EMBL/GenBank/DDBJ databases">
        <title>Robbsia betulipollinis sp. nov., isolated from pollen of birch (Betula pendula).</title>
        <authorList>
            <person name="Shi H."/>
            <person name="Ambika Manirajan B."/>
            <person name="Ratering S."/>
            <person name="Geissler-Plaum R."/>
            <person name="Schnell S."/>
        </authorList>
    </citation>
    <scope>NUCLEOTIDE SEQUENCE</scope>
    <source>
        <strain evidence="8">Bb-Pol-6</strain>
    </source>
</reference>
<feature type="transmembrane region" description="Helical" evidence="7">
    <location>
        <begin position="80"/>
        <end position="98"/>
    </location>
</feature>
<feature type="transmembrane region" description="Helical" evidence="7">
    <location>
        <begin position="190"/>
        <end position="209"/>
    </location>
</feature>
<evidence type="ECO:0000256" key="6">
    <source>
        <dbReference type="ARBA" id="ARBA00023136"/>
    </source>
</evidence>
<organism evidence="8 9">
    <name type="scientific">Robbsia betulipollinis</name>
    <dbReference type="NCBI Taxonomy" id="2981849"/>
    <lineage>
        <taxon>Bacteria</taxon>
        <taxon>Pseudomonadati</taxon>
        <taxon>Pseudomonadota</taxon>
        <taxon>Betaproteobacteria</taxon>
        <taxon>Burkholderiales</taxon>
        <taxon>Burkholderiaceae</taxon>
        <taxon>Robbsia</taxon>
    </lineage>
</organism>
<feature type="transmembrane region" description="Helical" evidence="7">
    <location>
        <begin position="221"/>
        <end position="244"/>
    </location>
</feature>
<feature type="transmembrane region" description="Helical" evidence="7">
    <location>
        <begin position="297"/>
        <end position="321"/>
    </location>
</feature>
<dbReference type="PIRSF" id="PIRSF000267">
    <property type="entry name" value="Cyt_oxidse_sub2"/>
    <property type="match status" value="1"/>
</dbReference>
<comment type="similarity">
    <text evidence="2">Belongs to the cytochrome ubiquinol oxidase subunit 2 family.</text>
</comment>
<dbReference type="InterPro" id="IPR003317">
    <property type="entry name" value="Cyt-d_oxidase_su2"/>
</dbReference>
<evidence type="ECO:0000256" key="7">
    <source>
        <dbReference type="SAM" id="Phobius"/>
    </source>
</evidence>
<dbReference type="EMBL" id="JAPMXC010000001">
    <property type="protein sequence ID" value="MCY0385948.1"/>
    <property type="molecule type" value="Genomic_DNA"/>
</dbReference>
<accession>A0ABT3ZHF1</accession>
<keyword evidence="3" id="KW-1003">Cell membrane</keyword>
<protein>
    <submittedName>
        <fullName evidence="8">Cytochrome d ubiquinol oxidase subunit II</fullName>
    </submittedName>
</protein>
<proteinExistence type="inferred from homology"/>
<evidence type="ECO:0000313" key="9">
    <source>
        <dbReference type="Proteomes" id="UP001082899"/>
    </source>
</evidence>
<keyword evidence="9" id="KW-1185">Reference proteome</keyword>
<sequence length="333" mass="36576">MDISFIWAAIIAVGVFMYVVLDGFDLGIGILFPFFPEHHDRDVMMNTVAPVWDGNETWLVLGGAGLFAAFPLAYASILSALYLPLIMMLICLIFRGVAFELRAKSRRTRALWDLAFMLGSAGATFCQGVALGGYISGIKVGPTGFVGGALDWFTPFSLFCGLGLLAAYSVLGAGWLIAKTEGELQRRMYRLMWPLTVGMLAAIAIVSLWTPLGDAAIAHRWFSMPTLLYLIPVPVLTLLCAAGVRYGVRKRFDRMPFIMALALVALCYVGFICSLWPNIIPPSVSIWDASSPHSSQMFSLVGVAIVLPIILIYTTMGYWIFRGKVRHDDPGYH</sequence>